<organism evidence="14 15">
    <name type="scientific">Melioribacter roseus (strain DSM 23840 / JCM 17771 / VKM B-2668 / P3M-2)</name>
    <dbReference type="NCBI Taxonomy" id="1191523"/>
    <lineage>
        <taxon>Bacteria</taxon>
        <taxon>Pseudomonadati</taxon>
        <taxon>Ignavibacteriota</taxon>
        <taxon>Ignavibacteria</taxon>
        <taxon>Ignavibacteriales</taxon>
        <taxon>Melioribacteraceae</taxon>
        <taxon>Melioribacter</taxon>
    </lineage>
</organism>
<dbReference type="InterPro" id="IPR003838">
    <property type="entry name" value="ABC3_permease_C"/>
</dbReference>
<evidence type="ECO:0000313" key="14">
    <source>
        <dbReference type="EMBL" id="AFN75931.1"/>
    </source>
</evidence>
<feature type="transmembrane region" description="Helical" evidence="11">
    <location>
        <begin position="217"/>
        <end position="243"/>
    </location>
</feature>
<evidence type="ECO:0000259" key="12">
    <source>
        <dbReference type="Pfam" id="PF02687"/>
    </source>
</evidence>
<dbReference type="InterPro" id="IPR004513">
    <property type="entry name" value="FtsX"/>
</dbReference>
<dbReference type="eggNOG" id="COG2177">
    <property type="taxonomic scope" value="Bacteria"/>
</dbReference>
<feature type="domain" description="FtsX extracellular" evidence="13">
    <location>
        <begin position="55"/>
        <end position="149"/>
    </location>
</feature>
<dbReference type="PIRSF" id="PIRSF003097">
    <property type="entry name" value="FtsX"/>
    <property type="match status" value="1"/>
</dbReference>
<dbReference type="Proteomes" id="UP000009011">
    <property type="component" value="Chromosome"/>
</dbReference>
<keyword evidence="8 10" id="KW-0472">Membrane</keyword>
<evidence type="ECO:0000256" key="11">
    <source>
        <dbReference type="SAM" id="Phobius"/>
    </source>
</evidence>
<evidence type="ECO:0000313" key="15">
    <source>
        <dbReference type="Proteomes" id="UP000009011"/>
    </source>
</evidence>
<sequence>MISFYFKEAFKIFKRSPFAAIVIVSITTIAVLMCGFSAGMIYFSSKLADKIKRNIEVSVFVDDYLNDNQVKEIETLLTGISSISNVRFIDKDEAAEEFIRETGEDFREILSENPLPRSFVVKFNPDRINPRNFEKEVERIRKISGVTDVIYDYDFVIKLFNYLGSLQFLIYLFSAALVILSVYLVYTNSRLQIEANSQLYRTMKLVGAKLITLKIPIILYGVLVGIFSSLAALAIVYLLELLLTEILNNINFVKFINVIYLFILLLGISLGLMGGFISSRRLSLQTD</sequence>
<name>I7A7U8_MELRP</name>
<dbReference type="OrthoDB" id="9813411at2"/>
<dbReference type="GO" id="GO:0051301">
    <property type="term" value="P:cell division"/>
    <property type="evidence" value="ECO:0007669"/>
    <property type="project" value="UniProtKB-KW"/>
</dbReference>
<evidence type="ECO:0000256" key="1">
    <source>
        <dbReference type="ARBA" id="ARBA00004651"/>
    </source>
</evidence>
<protein>
    <recommendedName>
        <fullName evidence="3 10">Cell division protein FtsX</fullName>
    </recommendedName>
</protein>
<evidence type="ECO:0000256" key="6">
    <source>
        <dbReference type="ARBA" id="ARBA00022692"/>
    </source>
</evidence>
<dbReference type="RefSeq" id="WP_014857361.1">
    <property type="nucleotide sequence ID" value="NC_018178.1"/>
</dbReference>
<reference evidence="14 15" key="1">
    <citation type="journal article" date="2013" name="PLoS ONE">
        <title>Genomic analysis of Melioribacter roseus, facultatively anaerobic organotrophic bacterium representing a novel deep lineage within Bacteriodetes/Chlorobi group.</title>
        <authorList>
            <person name="Kadnikov V.V."/>
            <person name="Mardanov A.V."/>
            <person name="Podosokorskaya O.A."/>
            <person name="Gavrilov S.N."/>
            <person name="Kublanov I.V."/>
            <person name="Beletsky A.V."/>
            <person name="Bonch-Osmolovskaya E.A."/>
            <person name="Ravin N.V."/>
        </authorList>
    </citation>
    <scope>NUCLEOTIDE SEQUENCE [LARGE SCALE GENOMIC DNA]</scope>
    <source>
        <strain evidence="15">JCM 17771 / P3M-2</strain>
    </source>
</reference>
<keyword evidence="5 10" id="KW-0132">Cell division</keyword>
<feature type="transmembrane region" description="Helical" evidence="11">
    <location>
        <begin position="168"/>
        <end position="186"/>
    </location>
</feature>
<dbReference type="AlphaFoldDB" id="I7A7U8"/>
<dbReference type="STRING" id="1191523.MROS_2701"/>
<gene>
    <name evidence="14" type="ordered locus">MROS_2701</name>
</gene>
<dbReference type="KEGG" id="mro:MROS_2701"/>
<feature type="domain" description="ABC3 transporter permease C-terminal" evidence="12">
    <location>
        <begin position="172"/>
        <end position="281"/>
    </location>
</feature>
<dbReference type="HOGENOM" id="CLU_073546_3_0_10"/>
<dbReference type="Pfam" id="PF18075">
    <property type="entry name" value="FtsX_ECD"/>
    <property type="match status" value="1"/>
</dbReference>
<evidence type="ECO:0000256" key="8">
    <source>
        <dbReference type="ARBA" id="ARBA00023136"/>
    </source>
</evidence>
<dbReference type="EMBL" id="CP003557">
    <property type="protein sequence ID" value="AFN75931.1"/>
    <property type="molecule type" value="Genomic_DNA"/>
</dbReference>
<keyword evidence="15" id="KW-1185">Reference proteome</keyword>
<feature type="transmembrane region" description="Helical" evidence="11">
    <location>
        <begin position="255"/>
        <end position="277"/>
    </location>
</feature>
<dbReference type="InterPro" id="IPR040690">
    <property type="entry name" value="FtsX_ECD"/>
</dbReference>
<evidence type="ECO:0000259" key="13">
    <source>
        <dbReference type="Pfam" id="PF18075"/>
    </source>
</evidence>
<evidence type="ECO:0000256" key="7">
    <source>
        <dbReference type="ARBA" id="ARBA00022989"/>
    </source>
</evidence>
<accession>I7A7U8</accession>
<keyword evidence="4 10" id="KW-1003">Cell membrane</keyword>
<dbReference type="PANTHER" id="PTHR47755">
    <property type="entry name" value="CELL DIVISION PROTEIN FTSX"/>
    <property type="match status" value="1"/>
</dbReference>
<feature type="transmembrane region" description="Helical" evidence="11">
    <location>
        <begin position="20"/>
        <end position="43"/>
    </location>
</feature>
<evidence type="ECO:0000256" key="9">
    <source>
        <dbReference type="ARBA" id="ARBA00023306"/>
    </source>
</evidence>
<keyword evidence="9 10" id="KW-0131">Cell cycle</keyword>
<comment type="subcellular location">
    <subcellularLocation>
        <location evidence="1">Cell membrane</location>
        <topology evidence="1">Multi-pass membrane protein</topology>
    </subcellularLocation>
</comment>
<evidence type="ECO:0000256" key="10">
    <source>
        <dbReference type="PIRNR" id="PIRNR003097"/>
    </source>
</evidence>
<dbReference type="PANTHER" id="PTHR47755:SF1">
    <property type="entry name" value="CELL DIVISION PROTEIN FTSX"/>
    <property type="match status" value="1"/>
</dbReference>
<dbReference type="Pfam" id="PF02687">
    <property type="entry name" value="FtsX"/>
    <property type="match status" value="1"/>
</dbReference>
<evidence type="ECO:0000256" key="2">
    <source>
        <dbReference type="ARBA" id="ARBA00007379"/>
    </source>
</evidence>
<proteinExistence type="inferred from homology"/>
<comment type="similarity">
    <text evidence="2 10">Belongs to the ABC-4 integral membrane protein family. FtsX subfamily.</text>
</comment>
<evidence type="ECO:0000256" key="5">
    <source>
        <dbReference type="ARBA" id="ARBA00022618"/>
    </source>
</evidence>
<dbReference type="Gene3D" id="3.30.70.3040">
    <property type="match status" value="1"/>
</dbReference>
<evidence type="ECO:0000256" key="3">
    <source>
        <dbReference type="ARBA" id="ARBA00021907"/>
    </source>
</evidence>
<evidence type="ECO:0000256" key="4">
    <source>
        <dbReference type="ARBA" id="ARBA00022475"/>
    </source>
</evidence>
<dbReference type="GO" id="GO:0005886">
    <property type="term" value="C:plasma membrane"/>
    <property type="evidence" value="ECO:0007669"/>
    <property type="project" value="UniProtKB-SubCell"/>
</dbReference>
<keyword evidence="7 11" id="KW-1133">Transmembrane helix</keyword>
<keyword evidence="6 11" id="KW-0812">Transmembrane</keyword>